<accession>A0A0T6BBI9</accession>
<reference evidence="10 11" key="1">
    <citation type="submission" date="2015-09" db="EMBL/GenBank/DDBJ databases">
        <title>Draft genome of the scarab beetle Oryctes borbonicus.</title>
        <authorList>
            <person name="Meyer J.M."/>
            <person name="Markov G.V."/>
            <person name="Baskaran P."/>
            <person name="Herrmann M."/>
            <person name="Sommer R.J."/>
            <person name="Roedelsperger C."/>
        </authorList>
    </citation>
    <scope>NUCLEOTIDE SEQUENCE [LARGE SCALE GENOMIC DNA]</scope>
    <source>
        <strain evidence="10">OB123</strain>
        <tissue evidence="10">Whole animal</tissue>
    </source>
</reference>
<evidence type="ECO:0000313" key="11">
    <source>
        <dbReference type="Proteomes" id="UP000051574"/>
    </source>
</evidence>
<keyword evidence="3" id="KW-0963">Cytoplasm</keyword>
<sequence length="833" mass="95349">MLDLIVREWKVIDEQTNEPNVRDVEVKDFKDVTQEDLTSNSVLNAEGSKISFSKKKRRLSKTKRRRSDGSQGSLMTSGTLARSDSRRNSITEEAVEQVINLTASVASSQASNLMVQQPANTVKRNITDWFIKAGREYVRITFMNGNTFEGFVENKQFDGNGTFVWSDGTIYEGEFKKGEITGRGKLFYKDNSTYSGTFCKGVLNGNGTIYISSSNILYSGDWRKGKQNGKGWILYAPQNWYDGEWLNGMRHGKGLRQYNNTCRYNGTWLNGKRHGQGAMVWSNSDIYSGEWKNGVMDGYGEYVWKAFFNDEYIFPLVNSYEGQWANGMRSGMGLLHFGFTGGARMAGQWVRNMKHGAGLIVCGNGKTIKGNLLFMYDKPVDTQLFTNNRGLTTLNRPNINRNSINKRRTIEAIAKEPSALLPDKLCADSDGDLDRMNMFSEIPLTYSSQVNPLRIPVHSEPKTVDLTFYLKKVCPKYGFEYFDLTSLSSKEINCDEGIAHLQILNFEEKKLRLSITYHYLLLQAAYNTYAHAYCRKVTSFRAILVRMFLRQLYLDAGVINSMSLVDTDLYLLENPDCGVEDHHNPFEKIYFWQFIYSLLSVAWALYSNKCDDEKPNGILAAVFTKFLREDIEPNIGKFRSGIFFKYVNILPLENVYLMYRGIGEPHTVRKFICHCLSKFHSVCEEILNNGQLKQIKKGVNMVIGRLIYVPNEVGIGECPAEPIAYPLSGRISETLSVFMNLKPKHLMKCIGYVCPMVMKDDLIVNMDYKLSFLEFYTILILATRDMIDFAKKKEQNMKLHGDVSLTREGKMLIVRFIQVRFIFYRHSFEAYCV</sequence>
<dbReference type="InterPro" id="IPR003409">
    <property type="entry name" value="MORN"/>
</dbReference>
<comment type="caution">
    <text evidence="10">The sequence shown here is derived from an EMBL/GenBank/DDBJ whole genome shotgun (WGS) entry which is preliminary data.</text>
</comment>
<organism evidence="10 11">
    <name type="scientific">Oryctes borbonicus</name>
    <dbReference type="NCBI Taxonomy" id="1629725"/>
    <lineage>
        <taxon>Eukaryota</taxon>
        <taxon>Metazoa</taxon>
        <taxon>Ecdysozoa</taxon>
        <taxon>Arthropoda</taxon>
        <taxon>Hexapoda</taxon>
        <taxon>Insecta</taxon>
        <taxon>Pterygota</taxon>
        <taxon>Neoptera</taxon>
        <taxon>Endopterygota</taxon>
        <taxon>Coleoptera</taxon>
        <taxon>Polyphaga</taxon>
        <taxon>Scarabaeiformia</taxon>
        <taxon>Scarabaeidae</taxon>
        <taxon>Dynastinae</taxon>
        <taxon>Oryctes</taxon>
    </lineage>
</organism>
<evidence type="ECO:0000256" key="3">
    <source>
        <dbReference type="ARBA" id="ARBA00022490"/>
    </source>
</evidence>
<evidence type="ECO:0000256" key="7">
    <source>
        <dbReference type="ARBA" id="ARBA00023212"/>
    </source>
</evidence>
<keyword evidence="5" id="KW-0282">Flagellum</keyword>
<evidence type="ECO:0000256" key="5">
    <source>
        <dbReference type="ARBA" id="ARBA00022846"/>
    </source>
</evidence>
<name>A0A0T6BBI9_9SCAR</name>
<dbReference type="PANTHER" id="PTHR46613">
    <property type="entry name" value="RADIAL SPOKE HEAD 10 HOMOLOG B-RELATED"/>
    <property type="match status" value="1"/>
</dbReference>
<protein>
    <submittedName>
        <fullName evidence="10">Uncharacterized protein</fullName>
    </submittedName>
</protein>
<evidence type="ECO:0000256" key="2">
    <source>
        <dbReference type="ARBA" id="ARBA00004430"/>
    </source>
</evidence>
<dbReference type="Gene3D" id="2.20.110.10">
    <property type="entry name" value="Histone H3 K4-specific methyltransferase SET7/9 N-terminal domain"/>
    <property type="match status" value="3"/>
</dbReference>
<evidence type="ECO:0000256" key="1">
    <source>
        <dbReference type="ARBA" id="ARBA00004230"/>
    </source>
</evidence>
<dbReference type="EMBL" id="LJIG01002246">
    <property type="protein sequence ID" value="KRT84694.1"/>
    <property type="molecule type" value="Genomic_DNA"/>
</dbReference>
<evidence type="ECO:0000313" key="10">
    <source>
        <dbReference type="EMBL" id="KRT84694.1"/>
    </source>
</evidence>
<keyword evidence="6" id="KW-0969">Cilium</keyword>
<gene>
    <name evidence="10" type="ORF">AMK59_2454</name>
</gene>
<dbReference type="PANTHER" id="PTHR46613:SF1">
    <property type="entry name" value="RADIAL SPOKE HEAD 10 HOMOLOG B-RELATED"/>
    <property type="match status" value="1"/>
</dbReference>
<evidence type="ECO:0000256" key="8">
    <source>
        <dbReference type="ARBA" id="ARBA00023273"/>
    </source>
</evidence>
<dbReference type="SMART" id="SM00698">
    <property type="entry name" value="MORN"/>
    <property type="match status" value="9"/>
</dbReference>
<dbReference type="OrthoDB" id="294378at2759"/>
<comment type="subcellular location">
    <subcellularLocation>
        <location evidence="1">Cell projection</location>
        <location evidence="1">Cilium</location>
        <location evidence="1">Flagellum</location>
    </subcellularLocation>
    <subcellularLocation>
        <location evidence="2">Cytoplasm</location>
        <location evidence="2">Cytoskeleton</location>
        <location evidence="2">Cilium axoneme</location>
    </subcellularLocation>
</comment>
<evidence type="ECO:0000256" key="4">
    <source>
        <dbReference type="ARBA" id="ARBA00022737"/>
    </source>
</evidence>
<evidence type="ECO:0000256" key="9">
    <source>
        <dbReference type="SAM" id="MobiDB-lite"/>
    </source>
</evidence>
<dbReference type="GO" id="GO:0031514">
    <property type="term" value="C:motile cilium"/>
    <property type="evidence" value="ECO:0007669"/>
    <property type="project" value="UniProtKB-SubCell"/>
</dbReference>
<dbReference type="SUPFAM" id="SSF82185">
    <property type="entry name" value="Histone H3 K4-specific methyltransferase SET7/9 N-terminal domain"/>
    <property type="match status" value="2"/>
</dbReference>
<dbReference type="Pfam" id="PF02493">
    <property type="entry name" value="MORN"/>
    <property type="match status" value="8"/>
</dbReference>
<evidence type="ECO:0000256" key="6">
    <source>
        <dbReference type="ARBA" id="ARBA00023069"/>
    </source>
</evidence>
<keyword evidence="8" id="KW-0966">Cell projection</keyword>
<feature type="region of interest" description="Disordered" evidence="9">
    <location>
        <begin position="53"/>
        <end position="87"/>
    </location>
</feature>
<proteinExistence type="predicted"/>
<keyword evidence="4" id="KW-0677">Repeat</keyword>
<feature type="compositionally biased region" description="Basic residues" evidence="9">
    <location>
        <begin position="53"/>
        <end position="66"/>
    </location>
</feature>
<feature type="compositionally biased region" description="Polar residues" evidence="9">
    <location>
        <begin position="69"/>
        <end position="82"/>
    </location>
</feature>
<dbReference type="AlphaFoldDB" id="A0A0T6BBI9"/>
<keyword evidence="7" id="KW-0206">Cytoskeleton</keyword>
<dbReference type="Proteomes" id="UP000051574">
    <property type="component" value="Unassembled WGS sequence"/>
</dbReference>
<dbReference type="GO" id="GO:0005930">
    <property type="term" value="C:axoneme"/>
    <property type="evidence" value="ECO:0007669"/>
    <property type="project" value="UniProtKB-SubCell"/>
</dbReference>
<keyword evidence="11" id="KW-1185">Reference proteome</keyword>